<dbReference type="GO" id="GO:0046983">
    <property type="term" value="F:protein dimerization activity"/>
    <property type="evidence" value="ECO:0007669"/>
    <property type="project" value="InterPro"/>
</dbReference>
<evidence type="ECO:0000313" key="8">
    <source>
        <dbReference type="EMBL" id="CEL24702.1"/>
    </source>
</evidence>
<dbReference type="Proteomes" id="UP000062768">
    <property type="component" value="Chromosome I"/>
</dbReference>
<evidence type="ECO:0000313" key="6">
    <source>
        <dbReference type="EMBL" id="AIS32066.1"/>
    </source>
</evidence>
<dbReference type="InterPro" id="IPR022687">
    <property type="entry name" value="HTH_DTXR"/>
</dbReference>
<dbReference type="PANTHER" id="PTHR33238">
    <property type="entry name" value="IRON (METAL) DEPENDENT REPRESSOR, DTXR FAMILY"/>
    <property type="match status" value="1"/>
</dbReference>
<accession>A0A090IA32</accession>
<dbReference type="PROSITE" id="PS50944">
    <property type="entry name" value="HTH_DTXR"/>
    <property type="match status" value="1"/>
</dbReference>
<keyword evidence="9" id="KW-1185">Reference proteome</keyword>
<evidence type="ECO:0000259" key="5">
    <source>
        <dbReference type="PROSITE" id="PS50944"/>
    </source>
</evidence>
<dbReference type="EMBL" id="LN734822">
    <property type="protein sequence ID" value="CEL24702.1"/>
    <property type="molecule type" value="Genomic_DNA"/>
</dbReference>
<sequence>MTDSMKITRSVEDYLEAMYSLQQEQGAIRVKDVAEILGVKPPSVVEAVKKLSKMNMVSYERYGTIELMDDGIKIAQEVSCRHHLLKDFLVLMGVDPEIAEDDACSMEHVMDVSTISKLRKFVEFNDLFPDACNYMEKFREYAEKGTMVSETKL</sequence>
<keyword evidence="3" id="KW-0238">DNA-binding</keyword>
<dbReference type="AlphaFoldDB" id="A0A090IA32"/>
<dbReference type="PATRIC" id="fig|2162.10.peg.1110"/>
<evidence type="ECO:0000256" key="3">
    <source>
        <dbReference type="ARBA" id="ARBA00023125"/>
    </source>
</evidence>
<dbReference type="Proteomes" id="UP000029661">
    <property type="component" value="Chromosome"/>
</dbReference>
<dbReference type="SMART" id="SM00529">
    <property type="entry name" value="HTH_DTXR"/>
    <property type="match status" value="1"/>
</dbReference>
<dbReference type="GO" id="GO:0046914">
    <property type="term" value="F:transition metal ion binding"/>
    <property type="evidence" value="ECO:0007669"/>
    <property type="project" value="InterPro"/>
</dbReference>
<gene>
    <name evidence="6" type="ORF">BRM9_1251</name>
    <name evidence="7" type="ORF">DSM1535_1933</name>
    <name evidence="8" type="ORF">MB9_1063</name>
</gene>
<dbReference type="InterPro" id="IPR036421">
    <property type="entry name" value="Fe_dep_repressor_sf"/>
</dbReference>
<dbReference type="SUPFAM" id="SSF47979">
    <property type="entry name" value="Iron-dependent repressor protein, dimerization domain"/>
    <property type="match status" value="1"/>
</dbReference>
<dbReference type="InterPro" id="IPR001367">
    <property type="entry name" value="Fe_dep_repressor"/>
</dbReference>
<dbReference type="Pfam" id="PF01325">
    <property type="entry name" value="Fe_dep_repress"/>
    <property type="match status" value="1"/>
</dbReference>
<keyword evidence="4" id="KW-0804">Transcription</keyword>
<evidence type="ECO:0000256" key="4">
    <source>
        <dbReference type="ARBA" id="ARBA00023163"/>
    </source>
</evidence>
<dbReference type="Gene3D" id="1.10.60.10">
    <property type="entry name" value="Iron dependent repressor, metal binding and dimerisation domain"/>
    <property type="match status" value="1"/>
</dbReference>
<evidence type="ECO:0000256" key="1">
    <source>
        <dbReference type="ARBA" id="ARBA00007871"/>
    </source>
</evidence>
<reference evidence="6" key="1">
    <citation type="submission" date="2013-12" db="EMBL/GenBank/DDBJ databases">
        <title>The complete genome sequence of Methanobacterium sp. BRM9.</title>
        <authorList>
            <consortium name="Pastoral Greenhouse Gas Research Consortium"/>
            <person name="Kelly W.J."/>
            <person name="Leahy S.C."/>
            <person name="Perry R."/>
            <person name="Li D."/>
            <person name="Altermann E."/>
            <person name="Lambie S.C."/>
            <person name="Attwood G.T."/>
        </authorList>
    </citation>
    <scope>NUCLEOTIDE SEQUENCE [LARGE SCALE GENOMIC DNA]</scope>
    <source>
        <strain evidence="6">BRM9</strain>
    </source>
</reference>
<proteinExistence type="inferred from homology"/>
<dbReference type="STRING" id="2162.BRM9_1251"/>
<name>A0A090IA32_METFO</name>
<dbReference type="SUPFAM" id="SSF46785">
    <property type="entry name" value="Winged helix' DNA-binding domain"/>
    <property type="match status" value="1"/>
</dbReference>
<dbReference type="InterPro" id="IPR036388">
    <property type="entry name" value="WH-like_DNA-bd_sf"/>
</dbReference>
<dbReference type="InterPro" id="IPR022689">
    <property type="entry name" value="Iron_dep_repressor"/>
</dbReference>
<evidence type="ECO:0000313" key="7">
    <source>
        <dbReference type="EMBL" id="CEA14257.1"/>
    </source>
</evidence>
<evidence type="ECO:0000256" key="2">
    <source>
        <dbReference type="ARBA" id="ARBA00023015"/>
    </source>
</evidence>
<dbReference type="GO" id="GO:0003700">
    <property type="term" value="F:DNA-binding transcription factor activity"/>
    <property type="evidence" value="ECO:0007669"/>
    <property type="project" value="InterPro"/>
</dbReference>
<protein>
    <submittedName>
        <fullName evidence="7">DtxR family iron (Metal) dependent repressor</fullName>
    </submittedName>
    <submittedName>
        <fullName evidence="6">Iron-dependent repressor</fullName>
    </submittedName>
</protein>
<dbReference type="InterPro" id="IPR050536">
    <property type="entry name" value="DtxR_MntR_Metal-Reg"/>
</dbReference>
<dbReference type="KEGG" id="mfi:DSM1535_1933"/>
<dbReference type="PANTHER" id="PTHR33238:SF7">
    <property type="entry name" value="IRON-DEPENDENT TRANSCRIPTIONAL REGULATOR"/>
    <property type="match status" value="1"/>
</dbReference>
<dbReference type="GO" id="GO:0003677">
    <property type="term" value="F:DNA binding"/>
    <property type="evidence" value="ECO:0007669"/>
    <property type="project" value="UniProtKB-KW"/>
</dbReference>
<organism evidence="7">
    <name type="scientific">Methanobacterium formicicum</name>
    <dbReference type="NCBI Taxonomy" id="2162"/>
    <lineage>
        <taxon>Archaea</taxon>
        <taxon>Methanobacteriati</taxon>
        <taxon>Methanobacteriota</taxon>
        <taxon>Methanomada group</taxon>
        <taxon>Methanobacteria</taxon>
        <taxon>Methanobacteriales</taxon>
        <taxon>Methanobacteriaceae</taxon>
        <taxon>Methanobacterium</taxon>
    </lineage>
</organism>
<keyword evidence="2" id="KW-0805">Transcription regulation</keyword>
<dbReference type="Gene3D" id="1.10.10.10">
    <property type="entry name" value="Winged helix-like DNA-binding domain superfamily/Winged helix DNA-binding domain"/>
    <property type="match status" value="1"/>
</dbReference>
<comment type="similarity">
    <text evidence="1">Belongs to the DtxR/MntR family.</text>
</comment>
<dbReference type="KEGG" id="mfc:BRM9_1251"/>
<reference evidence="7" key="2">
    <citation type="submission" date="2014-08" db="EMBL/GenBank/DDBJ databases">
        <authorList>
            <person name="Wibberg D."/>
        </authorList>
    </citation>
    <scope>NUCLEOTIDE SEQUENCE</scope>
</reference>
<dbReference type="Pfam" id="PF02742">
    <property type="entry name" value="Fe_dep_repr_C"/>
    <property type="match status" value="1"/>
</dbReference>
<dbReference type="GeneID" id="26739312"/>
<evidence type="ECO:0000313" key="9">
    <source>
        <dbReference type="Proteomes" id="UP000062768"/>
    </source>
</evidence>
<feature type="domain" description="HTH dtxR-type" evidence="5">
    <location>
        <begin position="1"/>
        <end position="68"/>
    </location>
</feature>
<reference evidence="8" key="3">
    <citation type="submission" date="2014-09" db="EMBL/GenBank/DDBJ databases">
        <authorList>
            <person name="Bishop-Lilly K.A."/>
            <person name="Broomall S.M."/>
            <person name="Chain P.S."/>
            <person name="Chertkov O."/>
            <person name="Coyne S.R."/>
            <person name="Daligault H.E."/>
            <person name="Davenport K.W."/>
            <person name="Erkkila T."/>
            <person name="Frey K.G."/>
            <person name="Gibbons H.S."/>
            <person name="Gu W."/>
            <person name="Jaissle J."/>
            <person name="Johnson S.L."/>
            <person name="Koroleva G.I."/>
            <person name="Ladner J.T."/>
            <person name="Lo C.-C."/>
            <person name="Minogue T.D."/>
            <person name="Munk C."/>
            <person name="Palacios G.F."/>
            <person name="Redden C.L."/>
            <person name="Rosenzweig C.N."/>
            <person name="Scholz M.B."/>
            <person name="Teshima H."/>
            <person name="Xu Y."/>
        </authorList>
    </citation>
    <scope>NUCLEOTIDE SEQUENCE</scope>
    <source>
        <strain evidence="8">Mb9</strain>
    </source>
</reference>
<dbReference type="RefSeq" id="WP_231553393.1">
    <property type="nucleotide sequence ID" value="NZ_CP006933.1"/>
</dbReference>
<dbReference type="EMBL" id="LN515531">
    <property type="protein sequence ID" value="CEA14257.1"/>
    <property type="molecule type" value="Genomic_DNA"/>
</dbReference>
<dbReference type="InterPro" id="IPR036390">
    <property type="entry name" value="WH_DNA-bd_sf"/>
</dbReference>
<dbReference type="EMBL" id="CP006933">
    <property type="protein sequence ID" value="AIS32066.1"/>
    <property type="molecule type" value="Genomic_DNA"/>
</dbReference>